<sequence length="169" mass="19705">MSEDKVAWLWNKGRVPLFIVHRVRGEKDRPFNANDPRWKRDPKELTSFYNNPLSAEWKNLVEKSRLSCCFDPFDLGFLPQYLIHSDPVSSWKSSSKAKEENFPGPNWLESSSKFILPANNLTEVEWKTIDPSCIPWIVPPPVTKAHQGARWEKFMEEFDDNGPIMKKLT</sequence>
<keyword evidence="2" id="KW-1185">Reference proteome</keyword>
<reference evidence="1 2" key="1">
    <citation type="submission" date="2024-01" db="EMBL/GenBank/DDBJ databases">
        <title>A draft genome for the cacao thread blight pathogen Marasmiellus scandens.</title>
        <authorList>
            <person name="Baruah I.K."/>
            <person name="Leung J."/>
            <person name="Bukari Y."/>
            <person name="Amoako-Attah I."/>
            <person name="Meinhardt L.W."/>
            <person name="Bailey B.A."/>
            <person name="Cohen S.P."/>
        </authorList>
    </citation>
    <scope>NUCLEOTIDE SEQUENCE [LARGE SCALE GENOMIC DNA]</scope>
    <source>
        <strain evidence="1 2">GH-19</strain>
    </source>
</reference>
<organism evidence="1 2">
    <name type="scientific">Marasmiellus scandens</name>
    <dbReference type="NCBI Taxonomy" id="2682957"/>
    <lineage>
        <taxon>Eukaryota</taxon>
        <taxon>Fungi</taxon>
        <taxon>Dikarya</taxon>
        <taxon>Basidiomycota</taxon>
        <taxon>Agaricomycotina</taxon>
        <taxon>Agaricomycetes</taxon>
        <taxon>Agaricomycetidae</taxon>
        <taxon>Agaricales</taxon>
        <taxon>Marasmiineae</taxon>
        <taxon>Omphalotaceae</taxon>
        <taxon>Marasmiellus</taxon>
    </lineage>
</organism>
<protein>
    <submittedName>
        <fullName evidence="1">Uncharacterized protein</fullName>
    </submittedName>
</protein>
<evidence type="ECO:0000313" key="1">
    <source>
        <dbReference type="EMBL" id="KAK7461736.1"/>
    </source>
</evidence>
<dbReference type="EMBL" id="JBANRG010000012">
    <property type="protein sequence ID" value="KAK7461736.1"/>
    <property type="molecule type" value="Genomic_DNA"/>
</dbReference>
<name>A0ABR1JMT6_9AGAR</name>
<gene>
    <name evidence="1" type="ORF">VKT23_008165</name>
</gene>
<comment type="caution">
    <text evidence="1">The sequence shown here is derived from an EMBL/GenBank/DDBJ whole genome shotgun (WGS) entry which is preliminary data.</text>
</comment>
<proteinExistence type="predicted"/>
<accession>A0ABR1JMT6</accession>
<evidence type="ECO:0000313" key="2">
    <source>
        <dbReference type="Proteomes" id="UP001498398"/>
    </source>
</evidence>
<dbReference type="Proteomes" id="UP001498398">
    <property type="component" value="Unassembled WGS sequence"/>
</dbReference>